<dbReference type="PANTHER" id="PTHR45586">
    <property type="entry name" value="TPR REPEAT-CONTAINING PROTEIN PA4667"/>
    <property type="match status" value="1"/>
</dbReference>
<evidence type="ECO:0000256" key="3">
    <source>
        <dbReference type="PROSITE-ProRule" id="PRU00339"/>
    </source>
</evidence>
<dbReference type="Pfam" id="PF13176">
    <property type="entry name" value="TPR_7"/>
    <property type="match status" value="2"/>
</dbReference>
<name>A0A1L6MVF4_9BACT</name>
<organism evidence="4 5">
    <name type="scientific">Pajaroellobacter abortibovis</name>
    <dbReference type="NCBI Taxonomy" id="1882918"/>
    <lineage>
        <taxon>Bacteria</taxon>
        <taxon>Pseudomonadati</taxon>
        <taxon>Myxococcota</taxon>
        <taxon>Polyangia</taxon>
        <taxon>Polyangiales</taxon>
        <taxon>Polyangiaceae</taxon>
    </lineage>
</organism>
<dbReference type="Pfam" id="PF13181">
    <property type="entry name" value="TPR_8"/>
    <property type="match status" value="2"/>
</dbReference>
<dbReference type="STRING" id="1882918.BCY86_01635"/>
<dbReference type="PANTHER" id="PTHR45586:SF1">
    <property type="entry name" value="LIPOPOLYSACCHARIDE ASSEMBLY PROTEIN B"/>
    <property type="match status" value="1"/>
</dbReference>
<dbReference type="Gene3D" id="1.25.40.10">
    <property type="entry name" value="Tetratricopeptide repeat domain"/>
    <property type="match status" value="7"/>
</dbReference>
<evidence type="ECO:0000313" key="5">
    <source>
        <dbReference type="Proteomes" id="UP000185544"/>
    </source>
</evidence>
<dbReference type="InterPro" id="IPR019734">
    <property type="entry name" value="TPR_rpt"/>
</dbReference>
<dbReference type="EMBL" id="CP016908">
    <property type="protein sequence ID" value="APR99523.1"/>
    <property type="molecule type" value="Genomic_DNA"/>
</dbReference>
<accession>A0A1L6MVF4</accession>
<evidence type="ECO:0000313" key="4">
    <source>
        <dbReference type="EMBL" id="APR99523.1"/>
    </source>
</evidence>
<feature type="repeat" description="TPR" evidence="3">
    <location>
        <begin position="500"/>
        <end position="533"/>
    </location>
</feature>
<keyword evidence="2 3" id="KW-0802">TPR repeat</keyword>
<feature type="repeat" description="TPR" evidence="3">
    <location>
        <begin position="720"/>
        <end position="753"/>
    </location>
</feature>
<evidence type="ECO:0000256" key="2">
    <source>
        <dbReference type="ARBA" id="ARBA00022803"/>
    </source>
</evidence>
<keyword evidence="5" id="KW-1185">Reference proteome</keyword>
<dbReference type="Proteomes" id="UP000185544">
    <property type="component" value="Chromosome"/>
</dbReference>
<sequence>MVVTDKDNVDESQKHQVQLYQQILNKEPADQEAFEGLEKIYRATGQWDLLIELYRGYLDSNQLDRKRKSKFLLKMACLVEQKVGDPNQALDLFLQSLHENPGEQGVALYLPNVAKSTGRWDEVMGTLKKWLSQETESYPRFFLCRYLAEWYDRDLRKPRDASLYYAQLIENEKSDRRTLEQVLRFYQKQKDWVVVRSVLMRMLKQADTEQEKKEFLIQLAALLTQHMDEREEAVSLLLQALEIDPFFLPAFEALEVHYREQNQQQELDALLSRKQSLLKDVTKQIAAKLNAASAHEKKEEWVYALQLYEEVLQLQPNHKQAVRGLCRVYRALEQWLELKKMLEYQLSLVQIAGERIEILKQLAFLEEEYFLSTERAAHYFEQIVALDPAREEVYLALEQCYRQLKAWPDLISTYHRHLSCLHEAGLKKEIYRSLALLYRDQLFDQEKGIQAYEQILNLDPRDREALTELGQLHEKNGNSHRAVEYMRRLADQEELPEQKADSLYKAGLLSEEAQDLKKAEEQYEMAIEVIPGHLKSLAALRRIAIDKKHFVDAVRYLDQEQSYTPGLRRRAELLVELARIYDELLNDQESAVLAWEAACKTDPENEDAAFFLARRAIEQEEWGTADTCLQTVIRKAIERQAPPEEQARFYTEWGRVQEKLQQEDKALEAYETAYHLCPTFREALQNWCQIYVRADQGGDAIAALYQWLAACDPEQESVKATLHYQIGRLYCAKGEFDQAIPHFQKAKVVEALRTQALQGLVEVYTAMGDWNEVISYGMALLEDVTDPEERCHLPLGIGNIAYQKTNDLQTAEQVGKEANQLKPQAVVVLYKLLSLYQAIEEWDKAVQVLASLGEIEEDPFRKAKILYTIAQIFRDKLGQRQQAVAFFDRALDLYPAYLEAFERIDKILTSQKEWGALERLYRKMIHRLMQQEEQDSELLFYLWHGLGLIYRDRLNQFENALEAFRMAVQWKPTEATEHQIVAELYEVTSQEDSSLEEYIVAVQCNPTLPDPYHHLYQLYVQRGDYDRAWCMCASLSFLGQAEIEEIAFFEEHRPRDLVRTKKVIDNKSWVSELFPHPQHAWIGNLWALITPSAMVAKWVQWQALQQLPQMDAKYKQNLLTSSLPLASMFGWVGQILGISLPEFYVFPDFMGGLIAVPSRPPASMAGNQVLNNLSLQELAFIVAKHLSLYRREHYISVFYPDLNELMALWFGVLHQIEPSFSLDDDSLDDEFAASGQVAASEIFKYMERGHRESIRALVKQMLEQGISVSVGEWMRGIEIVGCRVGLLLCSDLVAAHQRIRVEPVLTGGLSVAEKIDELLRFWVSDAHLSLRRQVGVSIQ</sequence>
<feature type="repeat" description="TPR" evidence="3">
    <location>
        <begin position="647"/>
        <end position="680"/>
    </location>
</feature>
<dbReference type="SUPFAM" id="SSF48452">
    <property type="entry name" value="TPR-like"/>
    <property type="match status" value="4"/>
</dbReference>
<protein>
    <submittedName>
        <fullName evidence="4">Uncharacterized protein</fullName>
    </submittedName>
</protein>
<keyword evidence="1" id="KW-0677">Repeat</keyword>
<proteinExistence type="predicted"/>
<evidence type="ECO:0000256" key="1">
    <source>
        <dbReference type="ARBA" id="ARBA00022737"/>
    </source>
</evidence>
<gene>
    <name evidence="4" type="ORF">BCY86_01635</name>
</gene>
<dbReference type="PROSITE" id="PS50005">
    <property type="entry name" value="TPR"/>
    <property type="match status" value="4"/>
</dbReference>
<dbReference type="InterPro" id="IPR051012">
    <property type="entry name" value="CellSynth/LPSAsmb/PSIAsmb"/>
</dbReference>
<reference evidence="4 5" key="1">
    <citation type="submission" date="2016-08" db="EMBL/GenBank/DDBJ databases">
        <title>Identification and validation of antigenic proteins from Pajaroellobacter abortibovis using de-novo genome sequence assembly and reverse vaccinology.</title>
        <authorList>
            <person name="Welly B.T."/>
            <person name="Miller M.R."/>
            <person name="Stott J.L."/>
            <person name="Blanchard M.T."/>
            <person name="Islas-Trejo A.D."/>
            <person name="O'Rourke S.M."/>
            <person name="Young A.E."/>
            <person name="Medrano J.F."/>
            <person name="Van Eenennaam A.L."/>
        </authorList>
    </citation>
    <scope>NUCLEOTIDE SEQUENCE [LARGE SCALE GENOMIC DNA]</scope>
    <source>
        <strain evidence="4 5">BTF92-0548A/99-0131</strain>
    </source>
</reference>
<dbReference type="KEGG" id="pabo:BCY86_01635"/>
<dbReference type="SMART" id="SM00028">
    <property type="entry name" value="TPR"/>
    <property type="match status" value="10"/>
</dbReference>
<feature type="repeat" description="TPR" evidence="3">
    <location>
        <begin position="285"/>
        <end position="318"/>
    </location>
</feature>
<dbReference type="InterPro" id="IPR011990">
    <property type="entry name" value="TPR-like_helical_dom_sf"/>
</dbReference>